<dbReference type="InterPro" id="IPR041017">
    <property type="entry name" value="Thioredoxin_10"/>
</dbReference>
<accession>A0ABQ1LSS5</accession>
<dbReference type="InterPro" id="IPR036249">
    <property type="entry name" value="Thioredoxin-like_sf"/>
</dbReference>
<feature type="domain" description="Thioredoxin" evidence="2">
    <location>
        <begin position="26"/>
        <end position="173"/>
    </location>
</feature>
<reference evidence="4" key="1">
    <citation type="journal article" date="2019" name="Int. J. Syst. Evol. Microbiol.">
        <title>The Global Catalogue of Microorganisms (GCM) 10K type strain sequencing project: providing services to taxonomists for standard genome sequencing and annotation.</title>
        <authorList>
            <consortium name="The Broad Institute Genomics Platform"/>
            <consortium name="The Broad Institute Genome Sequencing Center for Infectious Disease"/>
            <person name="Wu L."/>
            <person name="Ma J."/>
        </authorList>
    </citation>
    <scope>NUCLEOTIDE SEQUENCE [LARGE SCALE GENOMIC DNA]</scope>
    <source>
        <strain evidence="4">CCM 7132</strain>
    </source>
</reference>
<dbReference type="RefSeq" id="WP_188426022.1">
    <property type="nucleotide sequence ID" value="NZ_BMCH01000003.1"/>
</dbReference>
<dbReference type="EMBL" id="BMCH01000003">
    <property type="protein sequence ID" value="GGC29195.1"/>
    <property type="molecule type" value="Genomic_DNA"/>
</dbReference>
<proteinExistence type="predicted"/>
<dbReference type="PANTHER" id="PTHR46388">
    <property type="entry name" value="NHL REPEAT-CONTAINING PROTEIN 2"/>
    <property type="match status" value="1"/>
</dbReference>
<keyword evidence="1" id="KW-0732">Signal</keyword>
<evidence type="ECO:0000259" key="2">
    <source>
        <dbReference type="PROSITE" id="PS51352"/>
    </source>
</evidence>
<dbReference type="SUPFAM" id="SSF52833">
    <property type="entry name" value="Thioredoxin-like"/>
    <property type="match status" value="1"/>
</dbReference>
<evidence type="ECO:0000313" key="4">
    <source>
        <dbReference type="Proteomes" id="UP000637769"/>
    </source>
</evidence>
<name>A0ABQ1LSS5_9PROT</name>
<dbReference type="Gene3D" id="3.40.30.10">
    <property type="entry name" value="Glutaredoxin"/>
    <property type="match status" value="1"/>
</dbReference>
<dbReference type="InterPro" id="IPR000866">
    <property type="entry name" value="AhpC/TSA"/>
</dbReference>
<feature type="chain" id="PRO_5045317025" description="Thioredoxin domain-containing protein" evidence="1">
    <location>
        <begin position="32"/>
        <end position="350"/>
    </location>
</feature>
<keyword evidence="4" id="KW-1185">Reference proteome</keyword>
<gene>
    <name evidence="3" type="ORF">GCM10007207_13320</name>
</gene>
<evidence type="ECO:0000313" key="3">
    <source>
        <dbReference type="EMBL" id="GGC29195.1"/>
    </source>
</evidence>
<dbReference type="Pfam" id="PF00578">
    <property type="entry name" value="AhpC-TSA"/>
    <property type="match status" value="1"/>
</dbReference>
<dbReference type="Gene3D" id="2.60.120.260">
    <property type="entry name" value="Galactose-binding domain-like"/>
    <property type="match status" value="1"/>
</dbReference>
<evidence type="ECO:0000256" key="1">
    <source>
        <dbReference type="SAM" id="SignalP"/>
    </source>
</evidence>
<dbReference type="PANTHER" id="PTHR46388:SF2">
    <property type="entry name" value="NHL REPEAT-CONTAINING PROTEIN 2"/>
    <property type="match status" value="1"/>
</dbReference>
<dbReference type="PROSITE" id="PS51352">
    <property type="entry name" value="THIOREDOXIN_2"/>
    <property type="match status" value="1"/>
</dbReference>
<organism evidence="3 4">
    <name type="scientific">Asaia siamensis</name>
    <dbReference type="NCBI Taxonomy" id="110479"/>
    <lineage>
        <taxon>Bacteria</taxon>
        <taxon>Pseudomonadati</taxon>
        <taxon>Pseudomonadota</taxon>
        <taxon>Alphaproteobacteria</taxon>
        <taxon>Acetobacterales</taxon>
        <taxon>Acetobacteraceae</taxon>
        <taxon>Asaia</taxon>
    </lineage>
</organism>
<dbReference type="Proteomes" id="UP000637769">
    <property type="component" value="Unassembled WGS sequence"/>
</dbReference>
<dbReference type="InterPro" id="IPR013766">
    <property type="entry name" value="Thioredoxin_domain"/>
</dbReference>
<protein>
    <recommendedName>
        <fullName evidence="2">Thioredoxin domain-containing protein</fullName>
    </recommendedName>
</protein>
<dbReference type="CDD" id="cd03012">
    <property type="entry name" value="TlpA_like_DipZ_like"/>
    <property type="match status" value="1"/>
</dbReference>
<dbReference type="Pfam" id="PF17991">
    <property type="entry name" value="Thioredoxin_10"/>
    <property type="match status" value="1"/>
</dbReference>
<feature type="signal peptide" evidence="1">
    <location>
        <begin position="1"/>
        <end position="31"/>
    </location>
</feature>
<comment type="caution">
    <text evidence="3">The sequence shown here is derived from an EMBL/GenBank/DDBJ whole genome shotgun (WGS) entry which is preliminary data.</text>
</comment>
<sequence>MLAFSSAGRSFLRYSGLSLAVALCAAPVARATPLASLSGATSWLNTQPLSADALKGKVVLVDFWTYSCINCLRELPYVEAWADKYKPYGLVIIGVHAPEFAFEKNLDNIRKAVTRFHIGFPVAVDNDRAIWNGFGNEYWPAAYFIGGNGKIQAHHFGEGDYDNSERLIQTMLRENGAKDVPSDLVHPKAVAEQAEADQSDIGSPETYIGYERASNFISTGGAIQDAPNDYVIERAPALNQWGLSGNWSVGPESARLNKAGGAIVFRFHARDLHLVLGPVKGDAPVKFRVTIDGMAPGAMHGSDCDENGNGTVIGQRLYQLVRQNDDAVGEHEFRIEFLSPGVEAFSFTFG</sequence>